<feature type="domain" description="Gp5/Type VI secretion system Vgr protein OB-fold" evidence="3">
    <location>
        <begin position="416"/>
        <end position="457"/>
    </location>
</feature>
<dbReference type="SUPFAM" id="SSF69255">
    <property type="entry name" value="gp5 N-terminal domain-like"/>
    <property type="match status" value="1"/>
</dbReference>
<dbReference type="InterPro" id="IPR037026">
    <property type="entry name" value="Vgr_OB-fold_dom_sf"/>
</dbReference>
<dbReference type="Gene3D" id="2.30.110.50">
    <property type="match status" value="1"/>
</dbReference>
<dbReference type="Proteomes" id="UP000199602">
    <property type="component" value="Unassembled WGS sequence"/>
</dbReference>
<evidence type="ECO:0000256" key="2">
    <source>
        <dbReference type="SAM" id="Coils"/>
    </source>
</evidence>
<keyword evidence="5" id="KW-1185">Reference proteome</keyword>
<evidence type="ECO:0000313" key="4">
    <source>
        <dbReference type="EMBL" id="SDN24891.1"/>
    </source>
</evidence>
<dbReference type="Gene3D" id="4.10.220.110">
    <property type="match status" value="1"/>
</dbReference>
<comment type="similarity">
    <text evidence="1">Belongs to the VgrG protein family.</text>
</comment>
<dbReference type="NCBIfam" id="TIGR01646">
    <property type="entry name" value="vgr_GE"/>
    <property type="match status" value="1"/>
</dbReference>
<organism evidence="4 5">
    <name type="scientific">Desulfonauticus submarinus</name>
    <dbReference type="NCBI Taxonomy" id="206665"/>
    <lineage>
        <taxon>Bacteria</taxon>
        <taxon>Pseudomonadati</taxon>
        <taxon>Thermodesulfobacteriota</taxon>
        <taxon>Desulfovibrionia</taxon>
        <taxon>Desulfovibrionales</taxon>
        <taxon>Desulfonauticaceae</taxon>
        <taxon>Desulfonauticus</taxon>
    </lineage>
</organism>
<dbReference type="OrthoDB" id="5482463at2"/>
<feature type="coiled-coil region" evidence="2">
    <location>
        <begin position="660"/>
        <end position="726"/>
    </location>
</feature>
<dbReference type="InterPro" id="IPR017847">
    <property type="entry name" value="T6SS_RhsGE_Vgr_subset"/>
</dbReference>
<dbReference type="SUPFAM" id="SSF69349">
    <property type="entry name" value="Phage fibre proteins"/>
    <property type="match status" value="1"/>
</dbReference>
<gene>
    <name evidence="4" type="ORF">SAMN04488516_101172</name>
</gene>
<dbReference type="Gene3D" id="1.20.5.340">
    <property type="match status" value="1"/>
</dbReference>
<evidence type="ECO:0000313" key="5">
    <source>
        <dbReference type="Proteomes" id="UP000199602"/>
    </source>
</evidence>
<dbReference type="InterPro" id="IPR006531">
    <property type="entry name" value="Gp5/Vgr_OB"/>
</dbReference>
<dbReference type="STRING" id="206665.SAMN04488516_101172"/>
<accession>A0A1G9ZV95</accession>
<dbReference type="AlphaFoldDB" id="A0A1G9ZV95"/>
<dbReference type="InterPro" id="IPR006533">
    <property type="entry name" value="T6SS_Vgr_RhsGE"/>
</dbReference>
<reference evidence="4 5" key="1">
    <citation type="submission" date="2016-10" db="EMBL/GenBank/DDBJ databases">
        <authorList>
            <person name="de Groot N.N."/>
        </authorList>
    </citation>
    <scope>NUCLEOTIDE SEQUENCE [LARGE SCALE GENOMIC DNA]</scope>
    <source>
        <strain evidence="4 5">DSM 15269</strain>
    </source>
</reference>
<keyword evidence="2" id="KW-0175">Coiled coil</keyword>
<evidence type="ECO:0000256" key="1">
    <source>
        <dbReference type="ARBA" id="ARBA00005558"/>
    </source>
</evidence>
<sequence length="779" mass="88237">MQKERRFAFISFDFPADTFQVVRFNGEEGLSNLYRFEIDLISKEKDLDLGDILQSPAQFKIFREDGVALYNGILEEFDQLHYYEEYTFYRAVLVPKLWWLSQTYHNQVFLNKSISEILKDILQDGGLLETDFEFRIQEEYKPLEYVCQYNETHLNFFQRWLAREGMYYFFEQGEHSEKLIITDTRMGHNVFSEGENLTYVQFSGLDDIHREEIVYGFYCRQRRMPKNLRLRNYDYEKSLIILEGESEVSEDGLGTIYQYGEYFKDNTEGKRLAKIKAESLKCKEKIFKGQSTVPYIRPGYFFNLKNHYRRDFNKRYLVINTYHEGSQAAYLISGLSVDLKGIEKENYYRNEFEAIESTLQFRTEEYKEKPKFYGFLNAKIDAKGSGEYAEIDDQGRYKVILPFDISGSDPGKGSAPLRMMQPYSGPKEGMHFPLRKGTEVLLAFIDGDPDRPVIAGTVPNPDTPSPVTAENQTMCKINTHGGNKIHIENEEGKQKILFHTPTQGSFIRLGAGGKDPGLIPNSDNISIPNIEKVIKEQLKANGSEILDTAGDEISGLIDKVKKLWDDSGKPGGVRLFSLGPISLTAARKDETFLGSSASTILGMRSELTIGSHSLTTIISSTTNRLGGHETFKSWRIAFIPFYNNFAGIVKKITGINFKVASEETKVVEAEEANIAAVKNELSENQATIAAEVMKLKGELTELRGEVTKLEGENTALQGEVTELSGEVTKLAGETTELKGEVTEIKGEQTKIMGELTKIAGEETSLAGESTEMAGEKIVF</sequence>
<proteinExistence type="inferred from homology"/>
<dbReference type="Pfam" id="PF05954">
    <property type="entry name" value="Phage_GPD"/>
    <property type="match status" value="1"/>
</dbReference>
<dbReference type="SUPFAM" id="SSF69279">
    <property type="entry name" value="Phage tail proteins"/>
    <property type="match status" value="2"/>
</dbReference>
<protein>
    <submittedName>
        <fullName evidence="4">Type VI secretion system secreted protein VgrG</fullName>
    </submittedName>
</protein>
<dbReference type="NCBIfam" id="TIGR03361">
    <property type="entry name" value="VI_Rhs_Vgr"/>
    <property type="match status" value="1"/>
</dbReference>
<dbReference type="EMBL" id="FNIN01000001">
    <property type="protein sequence ID" value="SDN24891.1"/>
    <property type="molecule type" value="Genomic_DNA"/>
</dbReference>
<evidence type="ECO:0000259" key="3">
    <source>
        <dbReference type="Pfam" id="PF04717"/>
    </source>
</evidence>
<dbReference type="Gene3D" id="2.40.50.230">
    <property type="entry name" value="Gp5 N-terminal domain"/>
    <property type="match status" value="1"/>
</dbReference>
<dbReference type="RefSeq" id="WP_159427662.1">
    <property type="nucleotide sequence ID" value="NZ_FNIN01000001.1"/>
</dbReference>
<name>A0A1G9ZV95_9BACT</name>
<dbReference type="Gene3D" id="3.55.50.10">
    <property type="entry name" value="Baseplate protein-like domains"/>
    <property type="match status" value="1"/>
</dbReference>
<dbReference type="Pfam" id="PF04717">
    <property type="entry name" value="Phage_base_V"/>
    <property type="match status" value="1"/>
</dbReference>